<proteinExistence type="predicted"/>
<evidence type="ECO:0000259" key="2">
    <source>
        <dbReference type="Pfam" id="PF21247"/>
    </source>
</evidence>
<protein>
    <recommendedName>
        <fullName evidence="2">Filamentation induced by cAMP protein Fic-like C-terminal domain-containing protein</fullName>
    </recommendedName>
</protein>
<dbReference type="InterPro" id="IPR049514">
    <property type="entry name" value="Fic-like_C"/>
</dbReference>
<feature type="compositionally biased region" description="Low complexity" evidence="1">
    <location>
        <begin position="44"/>
        <end position="55"/>
    </location>
</feature>
<evidence type="ECO:0000313" key="3">
    <source>
        <dbReference type="EMBL" id="OGG93425.1"/>
    </source>
</evidence>
<sequence>MLAALSNGPLGIGELMQKLELKHRQNFRNSYLNPALVSEWIERTQPQTPNSPTQQYRLTTQGKLVIKQQAKRKR</sequence>
<name>A0A1F6G5P9_9PROT</name>
<accession>A0A1F6G5P9</accession>
<dbReference type="Pfam" id="PF21247">
    <property type="entry name" value="Fic-like_C"/>
    <property type="match status" value="1"/>
</dbReference>
<evidence type="ECO:0000313" key="4">
    <source>
        <dbReference type="Proteomes" id="UP000178449"/>
    </source>
</evidence>
<organism evidence="3 4">
    <name type="scientific">Candidatus Lambdaproteobacteria bacterium RIFOXYD2_FULL_50_16</name>
    <dbReference type="NCBI Taxonomy" id="1817772"/>
    <lineage>
        <taxon>Bacteria</taxon>
        <taxon>Pseudomonadati</taxon>
        <taxon>Pseudomonadota</taxon>
        <taxon>Candidatus Lambdaproteobacteria</taxon>
    </lineage>
</organism>
<gene>
    <name evidence="3" type="ORF">A2527_14710</name>
</gene>
<feature type="domain" description="Filamentation induced by cAMP protein Fic-like C-terminal" evidence="2">
    <location>
        <begin position="1"/>
        <end position="59"/>
    </location>
</feature>
<reference evidence="3 4" key="1">
    <citation type="journal article" date="2016" name="Nat. Commun.">
        <title>Thousands of microbial genomes shed light on interconnected biogeochemical processes in an aquifer system.</title>
        <authorList>
            <person name="Anantharaman K."/>
            <person name="Brown C.T."/>
            <person name="Hug L.A."/>
            <person name="Sharon I."/>
            <person name="Castelle C.J."/>
            <person name="Probst A.J."/>
            <person name="Thomas B.C."/>
            <person name="Singh A."/>
            <person name="Wilkins M.J."/>
            <person name="Karaoz U."/>
            <person name="Brodie E.L."/>
            <person name="Williams K.H."/>
            <person name="Hubbard S.S."/>
            <person name="Banfield J.F."/>
        </authorList>
    </citation>
    <scope>NUCLEOTIDE SEQUENCE [LARGE SCALE GENOMIC DNA]</scope>
</reference>
<dbReference type="Proteomes" id="UP000178449">
    <property type="component" value="Unassembled WGS sequence"/>
</dbReference>
<dbReference type="EMBL" id="MFNE01000050">
    <property type="protein sequence ID" value="OGG93425.1"/>
    <property type="molecule type" value="Genomic_DNA"/>
</dbReference>
<feature type="region of interest" description="Disordered" evidence="1">
    <location>
        <begin position="44"/>
        <end position="74"/>
    </location>
</feature>
<evidence type="ECO:0000256" key="1">
    <source>
        <dbReference type="SAM" id="MobiDB-lite"/>
    </source>
</evidence>
<dbReference type="STRING" id="1817772.A2527_14710"/>
<comment type="caution">
    <text evidence="3">The sequence shown here is derived from an EMBL/GenBank/DDBJ whole genome shotgun (WGS) entry which is preliminary data.</text>
</comment>
<dbReference type="AlphaFoldDB" id="A0A1F6G5P9"/>